<organism evidence="2 3">
    <name type="scientific">Caenorhabditis bovis</name>
    <dbReference type="NCBI Taxonomy" id="2654633"/>
    <lineage>
        <taxon>Eukaryota</taxon>
        <taxon>Metazoa</taxon>
        <taxon>Ecdysozoa</taxon>
        <taxon>Nematoda</taxon>
        <taxon>Chromadorea</taxon>
        <taxon>Rhabditida</taxon>
        <taxon>Rhabditina</taxon>
        <taxon>Rhabditomorpha</taxon>
        <taxon>Rhabditoidea</taxon>
        <taxon>Rhabditidae</taxon>
        <taxon>Peloderinae</taxon>
        <taxon>Caenorhabditis</taxon>
    </lineage>
</organism>
<reference evidence="2 3" key="1">
    <citation type="submission" date="2020-04" db="EMBL/GenBank/DDBJ databases">
        <authorList>
            <person name="Laetsch R D."/>
            <person name="Stevens L."/>
            <person name="Kumar S."/>
            <person name="Blaxter L. M."/>
        </authorList>
    </citation>
    <scope>NUCLEOTIDE SEQUENCE [LARGE SCALE GENOMIC DNA]</scope>
</reference>
<proteinExistence type="predicted"/>
<keyword evidence="3" id="KW-1185">Reference proteome</keyword>
<sequence length="92" mass="9804">MQFAPILMCLSMLTIAAFAFPYSGLASKSIDSRATRLRFSDGPSPQGAIPPAATGQRFGVVFRDSVNPQLHFGASSPLIVFDGRLYNLAGLV</sequence>
<dbReference type="OrthoDB" id="5829608at2759"/>
<gene>
    <name evidence="2" type="ORF">CBOVIS_LOCUS7064</name>
</gene>
<name>A0A8S1EZ39_9PELO</name>
<comment type="caution">
    <text evidence="2">The sequence shown here is derived from an EMBL/GenBank/DDBJ whole genome shotgun (WGS) entry which is preliminary data.</text>
</comment>
<keyword evidence="1" id="KW-0732">Signal</keyword>
<feature type="chain" id="PRO_5035716857" evidence="1">
    <location>
        <begin position="20"/>
        <end position="92"/>
    </location>
</feature>
<evidence type="ECO:0000313" key="2">
    <source>
        <dbReference type="EMBL" id="CAB3404789.1"/>
    </source>
</evidence>
<protein>
    <submittedName>
        <fullName evidence="2">Uncharacterized protein</fullName>
    </submittedName>
</protein>
<dbReference type="EMBL" id="CADEPM010000004">
    <property type="protein sequence ID" value="CAB3404789.1"/>
    <property type="molecule type" value="Genomic_DNA"/>
</dbReference>
<feature type="signal peptide" evidence="1">
    <location>
        <begin position="1"/>
        <end position="19"/>
    </location>
</feature>
<accession>A0A8S1EZ39</accession>
<evidence type="ECO:0000313" key="3">
    <source>
        <dbReference type="Proteomes" id="UP000494206"/>
    </source>
</evidence>
<dbReference type="Proteomes" id="UP000494206">
    <property type="component" value="Unassembled WGS sequence"/>
</dbReference>
<evidence type="ECO:0000256" key="1">
    <source>
        <dbReference type="SAM" id="SignalP"/>
    </source>
</evidence>
<dbReference type="AlphaFoldDB" id="A0A8S1EZ39"/>